<dbReference type="AlphaFoldDB" id="A0A8H7K4F2"/>
<keyword evidence="1" id="KW-0732">Signal</keyword>
<sequence>MHTSNFIYLAFCGLVAAKGSDKGNGRFTTTLNGKVYSDDKYKIRDLACTGTLTIRGINNGFDIDCQTMNLFNYAFTGADVAGRMVNKPTTVIASKTMALTSAQIGTPSISEIESRDGGIVITFASGGGKVKYQAKDNPQGGLLQVETEYSTNVTHTITLAQDMFYFLDPNLTNAVRIGNGVPADSTHTVLVAKDSPQGANRLYQDGTTSQWNVWSGGRMGAVFGEDALEDAPPATVCTSDCQAQNQIRGSLPVTTLPDTIVPIGAGDD</sequence>
<accession>A0A8H7K4F2</accession>
<evidence type="ECO:0000313" key="2">
    <source>
        <dbReference type="EMBL" id="KAF9743162.1"/>
    </source>
</evidence>
<organism evidence="2 3">
    <name type="scientific">Bionectria ochroleuca</name>
    <name type="common">Gliocladium roseum</name>
    <dbReference type="NCBI Taxonomy" id="29856"/>
    <lineage>
        <taxon>Eukaryota</taxon>
        <taxon>Fungi</taxon>
        <taxon>Dikarya</taxon>
        <taxon>Ascomycota</taxon>
        <taxon>Pezizomycotina</taxon>
        <taxon>Sordariomycetes</taxon>
        <taxon>Hypocreomycetidae</taxon>
        <taxon>Hypocreales</taxon>
        <taxon>Bionectriaceae</taxon>
        <taxon>Clonostachys</taxon>
    </lineage>
</organism>
<feature type="signal peptide" evidence="1">
    <location>
        <begin position="1"/>
        <end position="17"/>
    </location>
</feature>
<gene>
    <name evidence="2" type="ORF">IM811_006818</name>
</gene>
<evidence type="ECO:0000256" key="1">
    <source>
        <dbReference type="SAM" id="SignalP"/>
    </source>
</evidence>
<feature type="chain" id="PRO_5034809725" evidence="1">
    <location>
        <begin position="18"/>
        <end position="268"/>
    </location>
</feature>
<proteinExistence type="predicted"/>
<dbReference type="Proteomes" id="UP000616885">
    <property type="component" value="Unassembled WGS sequence"/>
</dbReference>
<reference evidence="2" key="1">
    <citation type="submission" date="2020-10" db="EMBL/GenBank/DDBJ databases">
        <title>High-Quality Genome Resource of Clonostachys rosea strain S41 by Oxford Nanopore Long-Read Sequencing.</title>
        <authorList>
            <person name="Wang H."/>
        </authorList>
    </citation>
    <scope>NUCLEOTIDE SEQUENCE</scope>
    <source>
        <strain evidence="2">S41</strain>
    </source>
</reference>
<comment type="caution">
    <text evidence="2">The sequence shown here is derived from an EMBL/GenBank/DDBJ whole genome shotgun (WGS) entry which is preliminary data.</text>
</comment>
<evidence type="ECO:0000313" key="3">
    <source>
        <dbReference type="Proteomes" id="UP000616885"/>
    </source>
</evidence>
<name>A0A8H7K4F2_BIOOC</name>
<dbReference type="EMBL" id="JADCTT010000018">
    <property type="protein sequence ID" value="KAF9743162.1"/>
    <property type="molecule type" value="Genomic_DNA"/>
</dbReference>
<protein>
    <submittedName>
        <fullName evidence="2">Uncharacterized protein</fullName>
    </submittedName>
</protein>